<dbReference type="InterPro" id="IPR005026">
    <property type="entry name" value="SAPAP"/>
</dbReference>
<dbReference type="EMBL" id="CAJPWZ010000892">
    <property type="protein sequence ID" value="CAG2202618.1"/>
    <property type="molecule type" value="Genomic_DNA"/>
</dbReference>
<proteinExistence type="inferred from homology"/>
<feature type="compositionally biased region" description="Basic residues" evidence="2">
    <location>
        <begin position="667"/>
        <end position="679"/>
    </location>
</feature>
<organism evidence="3 4">
    <name type="scientific">Mytilus edulis</name>
    <name type="common">Blue mussel</name>
    <dbReference type="NCBI Taxonomy" id="6550"/>
    <lineage>
        <taxon>Eukaryota</taxon>
        <taxon>Metazoa</taxon>
        <taxon>Spiralia</taxon>
        <taxon>Lophotrochozoa</taxon>
        <taxon>Mollusca</taxon>
        <taxon>Bivalvia</taxon>
        <taxon>Autobranchia</taxon>
        <taxon>Pteriomorphia</taxon>
        <taxon>Mytilida</taxon>
        <taxon>Mytiloidea</taxon>
        <taxon>Mytilidae</taxon>
        <taxon>Mytilinae</taxon>
        <taxon>Mytilus</taxon>
    </lineage>
</organism>
<feature type="compositionally biased region" description="Basic residues" evidence="2">
    <location>
        <begin position="554"/>
        <end position="564"/>
    </location>
</feature>
<evidence type="ECO:0000313" key="4">
    <source>
        <dbReference type="Proteomes" id="UP000683360"/>
    </source>
</evidence>
<feature type="compositionally biased region" description="Basic and acidic residues" evidence="2">
    <location>
        <begin position="513"/>
        <end position="526"/>
    </location>
</feature>
<feature type="region of interest" description="Disordered" evidence="2">
    <location>
        <begin position="1240"/>
        <end position="1295"/>
    </location>
</feature>
<dbReference type="Pfam" id="PF03359">
    <property type="entry name" value="GKAP"/>
    <property type="match status" value="1"/>
</dbReference>
<feature type="region of interest" description="Disordered" evidence="2">
    <location>
        <begin position="43"/>
        <end position="93"/>
    </location>
</feature>
<dbReference type="Proteomes" id="UP000683360">
    <property type="component" value="Unassembled WGS sequence"/>
</dbReference>
<feature type="compositionally biased region" description="Polar residues" evidence="2">
    <location>
        <begin position="416"/>
        <end position="432"/>
    </location>
</feature>
<protein>
    <submittedName>
        <fullName evidence="3">DLGAP5</fullName>
    </submittedName>
</protein>
<feature type="region of interest" description="Disordered" evidence="2">
    <location>
        <begin position="1140"/>
        <end position="1173"/>
    </location>
</feature>
<gene>
    <name evidence="3" type="ORF">MEDL_17133</name>
</gene>
<comment type="caution">
    <text evidence="3">The sequence shown here is derived from an EMBL/GenBank/DDBJ whole genome shotgun (WGS) entry which is preliminary data.</text>
</comment>
<sequence length="1348" mass="151672">MEKNSAYEFAYKKKSSTIDKRALRLHRRSVEWKSNRDERLNSARNLESLSPLQEISHNSTVNQNYEGKTPSKTNVESCKETKSQVKGSVKENQQKVIKDKLAKWKAEKELKKKLAAQEKAKNQPFKVTHVDYKELNKIRKQAKVEKSIQPPLTNRSQSKDTVKPVVRTKAPVKPTVIAKTSTRPVPIKPVQTTKTSNKGQLNKVTKPTTRSQNKSAQSKTTKEKPNLHVDLHKVSTLRGQSFAPEEFTFTAPSNLSSFVFKPLSPSAAANFLNPCQDAGASFIGTHPKRCSTPKSSDNVKKEMQNDSNEETTQNEQTFKGDTDETLKSDVTVQNDISAEQEKSKPGRQKTPVRRRTRSQKKAECTESLNESSRSGTRSTARSQDRSSRPLSQGKRTLDRSTNRRLSHGSKDRSLSIPRTRSTVTNTPRSSSVKRSRVDNDDEERATKRSKSVHVETPKSVQRETPKSVHIKTPGKSVETKTPIQAVDTQSPTKPVDYQSSGKSVNTQTPVKPVDTETKDTSPKESVMETDAAEEPINKPVMNLQETVSEEKKSTPKRRSMRISRKSLSQSIIVAETTKEESGKTEMLDDVFETNEKDEKAGNIEGTKDIKDNVEVVVHKTPLGRRKSVRRSLHSKTVTEDEGSVVPSEPSQENLTDDTEVNDENLHPSKRLTRSTKRRSFSSVEFAKPSADSVVLSAKRVANKKKRRKTVYDHTVVKSPEEWIKLLQDSPMVEMNRRTPRIKTPPPPALDFDLDLDELEENNPNKILNFSNCEDKENTPTVQDDQVVEMETNDVDQIEQQKTSPTTYDTQELQVDEVSTTQESEKMEEGNTEEHDVAYFRQLLKSQTERLNQLCQKWDDIDTTNLSEDVNGQLRTVVGQAQLLIAQRFKQFNGLVDNCEFKQGEKETTCTDLQGFWEMIYFQVEDVNQKFIDLDKLKANNWDLSSIQPKKQVIKKKVAPKAVVKKPVKSKFSAFRAQMKNKNSASEDKTFDFGFFKVQSPVKSPKPHCAAGSPRQMPRPEIEVTIDTVENTQTDSSDQTNTALSANSTPNNKLTPTVAMDDQLTTPIMTPLKRKSYLPNVPSPLLQDITPQPRATRSSAYRKTPLPKNILSDVDNVILEEQLTTIAEDLANNLSEKKTIDFSDDAPESSPATKSERVIKVQSESKPRRRSLRTRKSVSFCDSVILPDEEEVQPTEDPFSKYLQPMTPRMSMAPKGYSVLDAIPDDDSFTAQAEAGSDTVFSPAAFNNSSHNDSSIGQNRTRHSSLKQLPTRERRRSSRKSVQFMSPKPQESENINDNILTTPPSSDQLCLIHQHQIRPSLLFTPPREADASLSVTADVPIGQLISFTP</sequence>
<dbReference type="PANTHER" id="PTHR12353">
    <property type="entry name" value="DISKS LARGE-ASSOCIATED PROTEIN DAP SAP90/PSD-95-ASSOCIATED PROTEIN"/>
    <property type="match status" value="1"/>
</dbReference>
<evidence type="ECO:0000256" key="1">
    <source>
        <dbReference type="ARBA" id="ARBA00008839"/>
    </source>
</evidence>
<accession>A0A8S3R6J8</accession>
<comment type="similarity">
    <text evidence="1">Belongs to the SAPAP family.</text>
</comment>
<reference evidence="3" key="1">
    <citation type="submission" date="2021-03" db="EMBL/GenBank/DDBJ databases">
        <authorList>
            <person name="Bekaert M."/>
        </authorList>
    </citation>
    <scope>NUCLEOTIDE SEQUENCE</scope>
</reference>
<feature type="compositionally biased region" description="Polar residues" evidence="2">
    <location>
        <begin position="190"/>
        <end position="219"/>
    </location>
</feature>
<evidence type="ECO:0000256" key="2">
    <source>
        <dbReference type="SAM" id="MobiDB-lite"/>
    </source>
</evidence>
<feature type="region of interest" description="Disordered" evidence="2">
    <location>
        <begin position="142"/>
        <end position="166"/>
    </location>
</feature>
<feature type="region of interest" description="Disordered" evidence="2">
    <location>
        <begin position="621"/>
        <end position="683"/>
    </location>
</feature>
<feature type="compositionally biased region" description="Polar residues" evidence="2">
    <location>
        <begin position="1244"/>
        <end position="1258"/>
    </location>
</feature>
<feature type="compositionally biased region" description="Basic and acidic residues" evidence="2">
    <location>
        <begin position="77"/>
        <end position="93"/>
    </location>
</feature>
<feature type="compositionally biased region" description="Basic and acidic residues" evidence="2">
    <location>
        <begin position="452"/>
        <end position="466"/>
    </location>
</feature>
<feature type="region of interest" description="Disordered" evidence="2">
    <location>
        <begin position="181"/>
        <end position="229"/>
    </location>
</feature>
<name>A0A8S3R6J8_MYTED</name>
<feature type="compositionally biased region" description="Polar residues" evidence="2">
    <location>
        <begin position="1032"/>
        <end position="1054"/>
    </location>
</feature>
<feature type="compositionally biased region" description="Basic residues" evidence="2">
    <location>
        <begin position="621"/>
        <end position="633"/>
    </location>
</feature>
<feature type="compositionally biased region" description="Polar residues" evidence="2">
    <location>
        <begin position="328"/>
        <end position="337"/>
    </location>
</feature>
<feature type="compositionally biased region" description="Polar residues" evidence="2">
    <location>
        <begin position="43"/>
        <end position="76"/>
    </location>
</feature>
<dbReference type="OrthoDB" id="10023951at2759"/>
<feature type="compositionally biased region" description="Basic and acidic residues" evidence="2">
    <location>
        <begin position="593"/>
        <end position="605"/>
    </location>
</feature>
<feature type="compositionally biased region" description="Basic and acidic residues" evidence="2">
    <location>
        <begin position="576"/>
        <end position="586"/>
    </location>
</feature>
<feature type="region of interest" description="Disordered" evidence="2">
    <location>
        <begin position="1032"/>
        <end position="1056"/>
    </location>
</feature>
<evidence type="ECO:0000313" key="3">
    <source>
        <dbReference type="EMBL" id="CAG2202618.1"/>
    </source>
</evidence>
<feature type="compositionally biased region" description="Basic and acidic residues" evidence="2">
    <location>
        <begin position="1153"/>
        <end position="1165"/>
    </location>
</feature>
<dbReference type="GO" id="GO:0023052">
    <property type="term" value="P:signaling"/>
    <property type="evidence" value="ECO:0007669"/>
    <property type="project" value="InterPro"/>
</dbReference>
<feature type="compositionally biased region" description="Basic and acidic residues" evidence="2">
    <location>
        <begin position="220"/>
        <end position="229"/>
    </location>
</feature>
<feature type="compositionally biased region" description="Polar residues" evidence="2">
    <location>
        <begin position="479"/>
        <end position="509"/>
    </location>
</feature>
<feature type="region of interest" description="Disordered" evidence="2">
    <location>
        <begin position="284"/>
        <end position="605"/>
    </location>
</feature>
<dbReference type="PANTHER" id="PTHR12353:SF1">
    <property type="entry name" value="DISKS LARGE-ASSOCIATED PROTEIN 5"/>
    <property type="match status" value="1"/>
</dbReference>
<feature type="compositionally biased region" description="Basic and acidic residues" evidence="2">
    <location>
        <begin position="318"/>
        <end position="327"/>
    </location>
</feature>
<keyword evidence="4" id="KW-1185">Reference proteome</keyword>
<feature type="compositionally biased region" description="Basic residues" evidence="2">
    <location>
        <begin position="345"/>
        <end position="359"/>
    </location>
</feature>
<feature type="compositionally biased region" description="Low complexity" evidence="2">
    <location>
        <begin position="371"/>
        <end position="381"/>
    </location>
</feature>